<keyword evidence="25" id="KW-1185">Reference proteome</keyword>
<evidence type="ECO:0000259" key="22">
    <source>
        <dbReference type="Pfam" id="PF03016"/>
    </source>
</evidence>
<dbReference type="Proteomes" id="UP000078542">
    <property type="component" value="Unassembled WGS sequence"/>
</dbReference>
<evidence type="ECO:0000256" key="17">
    <source>
        <dbReference type="ARBA" id="ARBA00023211"/>
    </source>
</evidence>
<dbReference type="InterPro" id="IPR029044">
    <property type="entry name" value="Nucleotide-diphossugar_trans"/>
</dbReference>
<keyword evidence="16" id="KW-0325">Glycoprotein</keyword>
<evidence type="ECO:0000256" key="15">
    <source>
        <dbReference type="ARBA" id="ARBA00023157"/>
    </source>
</evidence>
<evidence type="ECO:0000256" key="10">
    <source>
        <dbReference type="ARBA" id="ARBA00022824"/>
    </source>
</evidence>
<evidence type="ECO:0000256" key="21">
    <source>
        <dbReference type="SAM" id="MobiDB-lite"/>
    </source>
</evidence>
<keyword evidence="10" id="KW-0256">Endoplasmic reticulum</keyword>
<comment type="similarity">
    <text evidence="5">Belongs to the glycosyltransferase 47 family.</text>
</comment>
<keyword evidence="20" id="KW-0175">Coiled coil</keyword>
<sequence length="1250" mass="143852">MTLPPLFSCHFPSHMKNCFNNEVDILWYQPEFTQSRYPPGQKLSEACTLICLLVAVRISRGNVSICDIENCSRLNIIVAEAIIEGNAIHAWLIKKRLISHPYLNTEDALKHGGKSLNILKEWKFNIFHEEIETSLYKNINIFLHEWYKNPKCHTLFMLLITCGRTILFIFQETTSKVTLFDSHSHTTDNSNHGLVIAQAPESQNIIPLALRLTWTLHEHAHVRQKPQETRTYHADAQRIRNEDTWIDVSNWITLEQLLMVHHTTADDAYASETHLGTRSVGSPRSRRIAPARDPGSRKTKETMRLCRNTYETLPFYHNRTGREMCQWLTHIKLSRIIILTSVILFIVPLFTHYYLSKVESDTPDRDMYRTFSTLEAFEDFTSMKASQLKMRIEEMFRIKISVSNELRDLSAKRQRLQGEVNSLTQKIDELKQELLHQQTDLDRLKISVEQAQVAQKEAVERNTPELAPPKRILINTLPVTLSTTDPRSCRMYNCFDHSRCALTSGFPVYLYDPDQFSVVSPGWDVDGFLKTTIKQTLGYNPHLTRNPAEACIYIVLIGEALSLHQKSDQRHNKALDIKKLQALPYWGGDGRNHILLNLARRDLSADSGNIFSNLNTGRAIIVQSTFYRNQFRDDFDLIVPPILGPPGGDVWQECAQMLPARRKYLLSFQGEMRTFMGTPMTYQIDDTDVDMEKLIIDDNNIDAFIIQYLKDMSNGITLDKFFIQFECIPASMESKPVETLDWSLCGTDSSRRAILKESTFALILAPSNATLLTTSFMQARLYEALRAGSIPVILGGDQILLNYNEVVDWRRAVIFLPKARVTEMHFLLRAVPDNDLLTIRRQGRLIWERYMSTAQGVVDTTIAVIRDRLGIPPLPASQTPSPSVFNESFVPLKSDAIIAEPEAEESLGPLEPPYPSPAFKRNYTTLLVQNHEIWNDWMDPFNLYPQLPFDTVLPSDAKFIGSEVGFRPIGKGAGGAGKEFSESLGGNYPREQFTIVMLTYEREQVLINSLARLYGLPYLNKVLVVWNSPKPPVEDLKWPDIGVPIHVIKAPRNSLNNRFLPFDAIETEAVLSIDDDAHLRHDEIMFGFRVWREHRDRVVGFPGRFHAWDQNYHNAWNYNSNYSCELSMVLTGAAFIHKHYTYLYTHWLPQAIRDKVDEYMNCEDIAMNFLISHLTRKPPVKVTSRWTFRCPGCPVSLSEDDTHFQERHKCINFFSQVFGYMPLLNTQYRADSILFKTRIPHDKQKCFKFI</sequence>
<keyword evidence="6" id="KW-0328">Glycosyltransferase</keyword>
<dbReference type="EC" id="2.4.1.223" evidence="19"/>
<evidence type="ECO:0000256" key="18">
    <source>
        <dbReference type="ARBA" id="ARBA00050948"/>
    </source>
</evidence>
<feature type="domain" description="Exostosin GT47" evidence="22">
    <location>
        <begin position="504"/>
        <end position="830"/>
    </location>
</feature>
<dbReference type="GO" id="GO:0005789">
    <property type="term" value="C:endoplasmic reticulum membrane"/>
    <property type="evidence" value="ECO:0007669"/>
    <property type="project" value="UniProtKB-SubCell"/>
</dbReference>
<evidence type="ECO:0000256" key="8">
    <source>
        <dbReference type="ARBA" id="ARBA00022692"/>
    </source>
</evidence>
<dbReference type="FunFam" id="3.90.550.10:FF:000033">
    <property type="entry name" value="Exostosin-like glycosyltransferase 3"/>
    <property type="match status" value="1"/>
</dbReference>
<evidence type="ECO:0000256" key="2">
    <source>
        <dbReference type="ARBA" id="ARBA00004555"/>
    </source>
</evidence>
<dbReference type="InterPro" id="IPR040911">
    <property type="entry name" value="Exostosin_GT47"/>
</dbReference>
<evidence type="ECO:0000256" key="9">
    <source>
        <dbReference type="ARBA" id="ARBA00022723"/>
    </source>
</evidence>
<dbReference type="EMBL" id="KQ977259">
    <property type="protein sequence ID" value="KYN04562.1"/>
    <property type="molecule type" value="Genomic_DNA"/>
</dbReference>
<evidence type="ECO:0000259" key="23">
    <source>
        <dbReference type="Pfam" id="PF09258"/>
    </source>
</evidence>
<comment type="catalytic activity">
    <reaction evidence="18">
        <text>3-O-(beta-D-GlcA-(1-&gt;3)-beta-D-Gal-(1-&gt;3)-beta-D-Gal-(1-&gt;4)-beta-D-Xyl)-L-seryl-[protein] + UDP-N-acetyl-alpha-D-glucosamine = 3-O-(alpha-D-GlcNAc-(1-&gt;4)-beta-D-GlcA-(1-&gt;3)-beta-D-Gal-(1-&gt;3)-beta-D-Gal-(1-&gt;4)-beta-D-Xyl)-L-seryl-[protein] + UDP + H(+)</text>
        <dbReference type="Rhea" id="RHEA:16221"/>
        <dbReference type="Rhea" id="RHEA-COMP:12573"/>
        <dbReference type="Rhea" id="RHEA-COMP:12574"/>
        <dbReference type="ChEBI" id="CHEBI:15378"/>
        <dbReference type="ChEBI" id="CHEBI:57705"/>
        <dbReference type="ChEBI" id="CHEBI:58223"/>
        <dbReference type="ChEBI" id="CHEBI:132093"/>
        <dbReference type="ChEBI" id="CHEBI:132104"/>
        <dbReference type="EC" id="2.4.1.223"/>
    </reaction>
</comment>
<evidence type="ECO:0000256" key="20">
    <source>
        <dbReference type="SAM" id="Coils"/>
    </source>
</evidence>
<name>A0A195CVJ8_9HYME</name>
<comment type="pathway">
    <text evidence="4">Glycan metabolism; heparan sulfate biosynthesis.</text>
</comment>
<keyword evidence="13" id="KW-0333">Golgi apparatus</keyword>
<dbReference type="PANTHER" id="PTHR48261:SF4">
    <property type="entry name" value="EXOSTOSIN LIKE GLYCOSYLTRANSFERASE 3"/>
    <property type="match status" value="1"/>
</dbReference>
<accession>A0A195CVJ8</accession>
<feature type="coiled-coil region" evidence="20">
    <location>
        <begin position="399"/>
        <end position="461"/>
    </location>
</feature>
<dbReference type="InterPro" id="IPR004263">
    <property type="entry name" value="Exostosin"/>
</dbReference>
<evidence type="ECO:0000313" key="25">
    <source>
        <dbReference type="Proteomes" id="UP000078542"/>
    </source>
</evidence>
<dbReference type="InterPro" id="IPR015338">
    <property type="entry name" value="GT64_dom"/>
</dbReference>
<reference evidence="24 25" key="1">
    <citation type="submission" date="2016-03" db="EMBL/GenBank/DDBJ databases">
        <title>Cyphomyrmex costatus WGS genome.</title>
        <authorList>
            <person name="Nygaard S."/>
            <person name="Hu H."/>
            <person name="Boomsma J."/>
            <person name="Zhang G."/>
        </authorList>
    </citation>
    <scope>NUCLEOTIDE SEQUENCE [LARGE SCALE GENOMIC DNA]</scope>
    <source>
        <strain evidence="24">MS0001</strain>
        <tissue evidence="24">Whole body</tissue>
    </source>
</reference>
<dbReference type="Pfam" id="PF03016">
    <property type="entry name" value="Exostosin_GT47"/>
    <property type="match status" value="1"/>
</dbReference>
<keyword evidence="17" id="KW-0464">Manganese</keyword>
<evidence type="ECO:0000256" key="7">
    <source>
        <dbReference type="ARBA" id="ARBA00022679"/>
    </source>
</evidence>
<dbReference type="GO" id="GO:0005794">
    <property type="term" value="C:Golgi apparatus"/>
    <property type="evidence" value="ECO:0007669"/>
    <property type="project" value="UniProtKB-SubCell"/>
</dbReference>
<evidence type="ECO:0000256" key="14">
    <source>
        <dbReference type="ARBA" id="ARBA00023136"/>
    </source>
</evidence>
<evidence type="ECO:0000256" key="5">
    <source>
        <dbReference type="ARBA" id="ARBA00010271"/>
    </source>
</evidence>
<evidence type="ECO:0000256" key="16">
    <source>
        <dbReference type="ARBA" id="ARBA00023180"/>
    </source>
</evidence>
<dbReference type="GO" id="GO:0001888">
    <property type="term" value="F:glucuronyl-galactosyl-proteoglycan 4-alpha-N-acetylglucosaminyltransferase activity"/>
    <property type="evidence" value="ECO:0007669"/>
    <property type="project" value="UniProtKB-EC"/>
</dbReference>
<dbReference type="GO" id="GO:0015012">
    <property type="term" value="P:heparan sulfate proteoglycan biosynthetic process"/>
    <property type="evidence" value="ECO:0007669"/>
    <property type="project" value="UniProtKB-ARBA"/>
</dbReference>
<dbReference type="PANTHER" id="PTHR48261">
    <property type="entry name" value="ACETYLGLUCOSAMINYLTRANSFERASE"/>
    <property type="match status" value="1"/>
</dbReference>
<evidence type="ECO:0000256" key="6">
    <source>
        <dbReference type="ARBA" id="ARBA00022676"/>
    </source>
</evidence>
<feature type="region of interest" description="Disordered" evidence="21">
    <location>
        <begin position="272"/>
        <end position="300"/>
    </location>
</feature>
<evidence type="ECO:0000256" key="11">
    <source>
        <dbReference type="ARBA" id="ARBA00022968"/>
    </source>
</evidence>
<keyword evidence="7" id="KW-0808">Transferase</keyword>
<organism evidence="24 25">
    <name type="scientific">Cyphomyrmex costatus</name>
    <dbReference type="NCBI Taxonomy" id="456900"/>
    <lineage>
        <taxon>Eukaryota</taxon>
        <taxon>Metazoa</taxon>
        <taxon>Ecdysozoa</taxon>
        <taxon>Arthropoda</taxon>
        <taxon>Hexapoda</taxon>
        <taxon>Insecta</taxon>
        <taxon>Pterygota</taxon>
        <taxon>Neoptera</taxon>
        <taxon>Endopterygota</taxon>
        <taxon>Hymenoptera</taxon>
        <taxon>Apocrita</taxon>
        <taxon>Aculeata</taxon>
        <taxon>Formicoidea</taxon>
        <taxon>Formicidae</taxon>
        <taxon>Myrmicinae</taxon>
        <taxon>Cyphomyrmex</taxon>
    </lineage>
</organism>
<evidence type="ECO:0000313" key="24">
    <source>
        <dbReference type="EMBL" id="KYN04562.1"/>
    </source>
</evidence>
<comment type="cofactor">
    <cofactor evidence="1">
        <name>Mn(2+)</name>
        <dbReference type="ChEBI" id="CHEBI:29035"/>
    </cofactor>
</comment>
<gene>
    <name evidence="24" type="ORF">ALC62_04553</name>
</gene>
<keyword evidence="14" id="KW-0472">Membrane</keyword>
<evidence type="ECO:0000256" key="4">
    <source>
        <dbReference type="ARBA" id="ARBA00005093"/>
    </source>
</evidence>
<keyword evidence="11" id="KW-0735">Signal-anchor</keyword>
<dbReference type="AlphaFoldDB" id="A0A195CVJ8"/>
<evidence type="ECO:0000256" key="12">
    <source>
        <dbReference type="ARBA" id="ARBA00022989"/>
    </source>
</evidence>
<evidence type="ECO:0000256" key="1">
    <source>
        <dbReference type="ARBA" id="ARBA00001936"/>
    </source>
</evidence>
<keyword evidence="12" id="KW-1133">Transmembrane helix</keyword>
<evidence type="ECO:0000256" key="13">
    <source>
        <dbReference type="ARBA" id="ARBA00023034"/>
    </source>
</evidence>
<evidence type="ECO:0000256" key="19">
    <source>
        <dbReference type="ARBA" id="ARBA00066812"/>
    </source>
</evidence>
<keyword evidence="15" id="KW-1015">Disulfide bond</keyword>
<comment type="subcellular location">
    <subcellularLocation>
        <location evidence="3">Endoplasmic reticulum membrane</location>
        <topology evidence="3">Single-pass type II membrane protein</topology>
    </subcellularLocation>
    <subcellularLocation>
        <location evidence="2">Golgi apparatus</location>
    </subcellularLocation>
</comment>
<keyword evidence="9" id="KW-0479">Metal-binding</keyword>
<dbReference type="Gene3D" id="3.90.550.10">
    <property type="entry name" value="Spore Coat Polysaccharide Biosynthesis Protein SpsA, Chain A"/>
    <property type="match status" value="1"/>
</dbReference>
<proteinExistence type="inferred from homology"/>
<evidence type="ECO:0000256" key="3">
    <source>
        <dbReference type="ARBA" id="ARBA00004648"/>
    </source>
</evidence>
<dbReference type="SUPFAM" id="SSF53448">
    <property type="entry name" value="Nucleotide-diphospho-sugar transferases"/>
    <property type="match status" value="1"/>
</dbReference>
<feature type="domain" description="Glycosyl transferase 64" evidence="23">
    <location>
        <begin position="993"/>
        <end position="1235"/>
    </location>
</feature>
<keyword evidence="8" id="KW-0812">Transmembrane</keyword>
<dbReference type="Pfam" id="PF09258">
    <property type="entry name" value="Glyco_transf_64"/>
    <property type="match status" value="1"/>
</dbReference>
<protein>
    <recommendedName>
        <fullName evidence="19">glucuronosyl-galactosyl-proteoglycan 4-alpha-N-acetylglucosaminyltransferase</fullName>
        <ecNumber evidence="19">2.4.1.223</ecNumber>
    </recommendedName>
</protein>
<dbReference type="STRING" id="456900.A0A195CVJ8"/>
<dbReference type="GO" id="GO:0046872">
    <property type="term" value="F:metal ion binding"/>
    <property type="evidence" value="ECO:0007669"/>
    <property type="project" value="UniProtKB-KW"/>
</dbReference>